<accession>U5YGM3</accession>
<dbReference type="EMBL" id="KF060939">
    <property type="protein sequence ID" value="AGZ90226.1"/>
    <property type="molecule type" value="Genomic_DNA"/>
</dbReference>
<evidence type="ECO:0000313" key="1">
    <source>
        <dbReference type="EMBL" id="AGZ90226.1"/>
    </source>
</evidence>
<organism evidence="1">
    <name type="scientific">Monomastix sp. (strain OKE-1)</name>
    <dbReference type="NCBI Taxonomy" id="141716"/>
    <lineage>
        <taxon>Eukaryota</taxon>
        <taxon>Viridiplantae</taxon>
        <taxon>Chlorophyta</taxon>
        <taxon>Mamiellophyceae</taxon>
        <taxon>Monomastigales</taxon>
        <taxon>Monomastigaceae</taxon>
        <taxon>Monomastix</taxon>
    </lineage>
</organism>
<name>U5YGM3_MONSK</name>
<reference evidence="1" key="1">
    <citation type="journal article" date="2013" name="Genome Biol. Evol.">
        <title>Tracing the evolution of streptophyte algae and their mitochondrial genome.</title>
        <authorList>
            <person name="Turmel M."/>
            <person name="Otis C."/>
            <person name="Lemieux C."/>
        </authorList>
    </citation>
    <scope>NUCLEOTIDE SEQUENCE</scope>
</reference>
<dbReference type="AlphaFoldDB" id="U5YGM3"/>
<sequence length="202" mass="23375">MSLSPQFFRKHFLQKKLMQKVQLYPYTYIFQYNNISANDWKHIKNTIHLHHGSTMNIQIIPSKLRKSLHDSVQDNRTQSQSALFFDMKGRCCFLNCTSPAALEVFYQIIHHTVPTKELKTQSVHAPLHVNSFFHVALDSCEKNNHSTLLNVFDIKKRLGLSETSVYAHFFQTVHLPVLNTLSLPNALTQRILWMKAQPASLA</sequence>
<geneLocation type="mitochondrion" evidence="1"/>
<protein>
    <submittedName>
        <fullName evidence="1">Uncharacterized protein</fullName>
    </submittedName>
</protein>
<dbReference type="RefSeq" id="YP_008802573.1">
    <property type="nucleotide sequence ID" value="NC_022797.1"/>
</dbReference>
<gene>
    <name evidence="1" type="primary">orf202b</name>
</gene>
<keyword evidence="1" id="KW-0496">Mitochondrion</keyword>
<dbReference type="GeneID" id="17622571"/>
<proteinExistence type="predicted"/>